<dbReference type="AlphaFoldDB" id="A0A8K0SET6"/>
<dbReference type="EMBL" id="JAGPNK010000018">
    <property type="protein sequence ID" value="KAH7305563.1"/>
    <property type="molecule type" value="Genomic_DNA"/>
</dbReference>
<reference evidence="2" key="1">
    <citation type="journal article" date="2021" name="Nat. Commun.">
        <title>Genetic determinants of endophytism in the Arabidopsis root mycobiome.</title>
        <authorList>
            <person name="Mesny F."/>
            <person name="Miyauchi S."/>
            <person name="Thiergart T."/>
            <person name="Pickel B."/>
            <person name="Atanasova L."/>
            <person name="Karlsson M."/>
            <person name="Huettel B."/>
            <person name="Barry K.W."/>
            <person name="Haridas S."/>
            <person name="Chen C."/>
            <person name="Bauer D."/>
            <person name="Andreopoulos W."/>
            <person name="Pangilinan J."/>
            <person name="LaButti K."/>
            <person name="Riley R."/>
            <person name="Lipzen A."/>
            <person name="Clum A."/>
            <person name="Drula E."/>
            <person name="Henrissat B."/>
            <person name="Kohler A."/>
            <person name="Grigoriev I.V."/>
            <person name="Martin F.M."/>
            <person name="Hacquard S."/>
        </authorList>
    </citation>
    <scope>NUCLEOTIDE SEQUENCE</scope>
    <source>
        <strain evidence="2">MPI-CAGE-CH-0235</strain>
    </source>
</reference>
<accession>A0A8K0SET6</accession>
<comment type="caution">
    <text evidence="2">The sequence shown here is derived from an EMBL/GenBank/DDBJ whole genome shotgun (WGS) entry which is preliminary data.</text>
</comment>
<organism evidence="2 3">
    <name type="scientific">Stachybotrys elegans</name>
    <dbReference type="NCBI Taxonomy" id="80388"/>
    <lineage>
        <taxon>Eukaryota</taxon>
        <taxon>Fungi</taxon>
        <taxon>Dikarya</taxon>
        <taxon>Ascomycota</taxon>
        <taxon>Pezizomycotina</taxon>
        <taxon>Sordariomycetes</taxon>
        <taxon>Hypocreomycetidae</taxon>
        <taxon>Hypocreales</taxon>
        <taxon>Stachybotryaceae</taxon>
        <taxon>Stachybotrys</taxon>
    </lineage>
</organism>
<gene>
    <name evidence="2" type="ORF">B0I35DRAFT_113186</name>
</gene>
<proteinExistence type="predicted"/>
<evidence type="ECO:0000256" key="1">
    <source>
        <dbReference type="SAM" id="MobiDB-lite"/>
    </source>
</evidence>
<feature type="compositionally biased region" description="Low complexity" evidence="1">
    <location>
        <begin position="92"/>
        <end position="115"/>
    </location>
</feature>
<keyword evidence="3" id="KW-1185">Reference proteome</keyword>
<feature type="region of interest" description="Disordered" evidence="1">
    <location>
        <begin position="88"/>
        <end position="115"/>
    </location>
</feature>
<sequence length="115" mass="12337">MLTSLLSPLPLFCSTYLWMGAMVYRILARPSPPSPATHVKGPGLAGFIREPRMELIVVAAHGRHALADPRFNAFLFVSLPPQARAPKHSRRALAAAAAPEISHPSSPAPALMQHG</sequence>
<protein>
    <submittedName>
        <fullName evidence="2">Uncharacterized protein</fullName>
    </submittedName>
</protein>
<name>A0A8K0SET6_9HYPO</name>
<evidence type="ECO:0000313" key="3">
    <source>
        <dbReference type="Proteomes" id="UP000813444"/>
    </source>
</evidence>
<evidence type="ECO:0000313" key="2">
    <source>
        <dbReference type="EMBL" id="KAH7305563.1"/>
    </source>
</evidence>
<dbReference type="Proteomes" id="UP000813444">
    <property type="component" value="Unassembled WGS sequence"/>
</dbReference>